<feature type="transmembrane region" description="Helical" evidence="1">
    <location>
        <begin position="55"/>
        <end position="78"/>
    </location>
</feature>
<dbReference type="OrthoDB" id="1048788at2"/>
<dbReference type="InterPro" id="IPR024294">
    <property type="entry name" value="DUF3810"/>
</dbReference>
<keyword evidence="1" id="KW-0812">Transmembrane</keyword>
<proteinExistence type="predicted"/>
<sequence>MLWTAVLIPISLALIYAAKFYPNIIENIYSRRIYKFISQPLSKITGIFPFSLAELVFYIFFLWCIITLIKLLLSIIAVNKPMIFKLIKEIVAVLSILFFMFVSLWGLNYYRLPLSQSLNLTNGEYTKEDLKELCIYLIDKANTYRDDVKENSRGVMELSQGKRYAVSNAYKIYDNIAKKYPVFKGNYGKPKIVMASKLMSYAGIAGIFIPFTIEANVNGDMPDAVFPSSMIHEMAHQRGFAREDEANFIAFLTCIYSDDVDFKYSGTLLALIHSINTLYKVDKDAAVELTSQYGPGLKKDLANINAYWDKFEGPVERASTKLNNTYLKANNQKDGVQSYGRMVDLLLSYYESEILH</sequence>
<dbReference type="Proteomes" id="UP000184442">
    <property type="component" value="Unassembled WGS sequence"/>
</dbReference>
<accession>A0A1M6CCV5</accession>
<dbReference type="AlphaFoldDB" id="A0A1M6CCV5"/>
<evidence type="ECO:0008006" key="4">
    <source>
        <dbReference type="Google" id="ProtNLM"/>
    </source>
</evidence>
<evidence type="ECO:0000256" key="1">
    <source>
        <dbReference type="SAM" id="Phobius"/>
    </source>
</evidence>
<protein>
    <recommendedName>
        <fullName evidence="4">DUF3810 domain-containing protein</fullName>
    </recommendedName>
</protein>
<evidence type="ECO:0000313" key="3">
    <source>
        <dbReference type="Proteomes" id="UP000184442"/>
    </source>
</evidence>
<organism evidence="2 3">
    <name type="scientific">Lutispora thermophila DSM 19022</name>
    <dbReference type="NCBI Taxonomy" id="1122184"/>
    <lineage>
        <taxon>Bacteria</taxon>
        <taxon>Bacillati</taxon>
        <taxon>Bacillota</taxon>
        <taxon>Clostridia</taxon>
        <taxon>Lutisporales</taxon>
        <taxon>Lutisporaceae</taxon>
        <taxon>Lutispora</taxon>
    </lineage>
</organism>
<keyword evidence="3" id="KW-1185">Reference proteome</keyword>
<reference evidence="2 3" key="1">
    <citation type="submission" date="2016-11" db="EMBL/GenBank/DDBJ databases">
        <authorList>
            <person name="Jaros S."/>
            <person name="Januszkiewicz K."/>
            <person name="Wedrychowicz H."/>
        </authorList>
    </citation>
    <scope>NUCLEOTIDE SEQUENCE [LARGE SCALE GENOMIC DNA]</scope>
    <source>
        <strain evidence="2 3">DSM 19022</strain>
    </source>
</reference>
<gene>
    <name evidence="2" type="ORF">SAMN02745176_00714</name>
</gene>
<dbReference type="RefSeq" id="WP_073024628.1">
    <property type="nucleotide sequence ID" value="NZ_FQZS01000005.1"/>
</dbReference>
<dbReference type="Pfam" id="PF12725">
    <property type="entry name" value="DUF3810"/>
    <property type="match status" value="1"/>
</dbReference>
<feature type="transmembrane region" description="Helical" evidence="1">
    <location>
        <begin position="90"/>
        <end position="110"/>
    </location>
</feature>
<evidence type="ECO:0000313" key="2">
    <source>
        <dbReference type="EMBL" id="SHI58849.1"/>
    </source>
</evidence>
<keyword evidence="1" id="KW-1133">Transmembrane helix</keyword>
<name>A0A1M6CCV5_9FIRM</name>
<dbReference type="EMBL" id="FQZS01000005">
    <property type="protein sequence ID" value="SHI58849.1"/>
    <property type="molecule type" value="Genomic_DNA"/>
</dbReference>
<keyword evidence="1" id="KW-0472">Membrane</keyword>